<dbReference type="RefSeq" id="XP_011643640.1">
    <property type="nucleotide sequence ID" value="XM_011645338.2"/>
</dbReference>
<dbReference type="OrthoDB" id="6624538at2759"/>
<dbReference type="Proteomes" id="UP000504615">
    <property type="component" value="Unplaced"/>
</dbReference>
<feature type="transmembrane region" description="Helical" evidence="1">
    <location>
        <begin position="113"/>
        <end position="132"/>
    </location>
</feature>
<feature type="chain" id="PRO_5026759291" evidence="2">
    <location>
        <begin position="19"/>
        <end position="169"/>
    </location>
</feature>
<evidence type="ECO:0000313" key="3">
    <source>
        <dbReference type="Proteomes" id="UP000504615"/>
    </source>
</evidence>
<evidence type="ECO:0000256" key="2">
    <source>
        <dbReference type="SAM" id="SignalP"/>
    </source>
</evidence>
<dbReference type="AlphaFoldDB" id="A0A6I9XEP6"/>
<keyword evidence="1" id="KW-0472">Membrane</keyword>
<protein>
    <submittedName>
        <fullName evidence="4">Uncharacterized protein LOC105431257</fullName>
    </submittedName>
</protein>
<proteinExistence type="predicted"/>
<feature type="transmembrane region" description="Helical" evidence="1">
    <location>
        <begin position="86"/>
        <end position="107"/>
    </location>
</feature>
<reference evidence="4" key="1">
    <citation type="submission" date="2025-08" db="UniProtKB">
        <authorList>
            <consortium name="RefSeq"/>
        </authorList>
    </citation>
    <scope>IDENTIFICATION</scope>
</reference>
<keyword evidence="1" id="KW-0812">Transmembrane</keyword>
<dbReference type="GeneID" id="105431257"/>
<evidence type="ECO:0000313" key="4">
    <source>
        <dbReference type="RefSeq" id="XP_011643640.1"/>
    </source>
</evidence>
<accession>A0A6I9XEP6</accession>
<keyword evidence="3" id="KW-1185">Reference proteome</keyword>
<keyword evidence="1" id="KW-1133">Transmembrane helix</keyword>
<sequence>MNGTKLFVCNIIIWLVTSSKLLTQAEERLNSQISLCNGRSIKVFPGIKFFLEGGKINIHMRVHELLQETEVQTPRGKNKENPLQRLGLIMMMTPLIMQILSLPGAIATIKMSLLRSIIVAQLAIAIMIYNLIQSSQNSEVVVIHQPHHHAHYYHNYPDKNDDEDEWFGR</sequence>
<gene>
    <name evidence="4" type="primary">LOC105431257</name>
</gene>
<keyword evidence="2" id="KW-0732">Signal</keyword>
<name>A0A6I9XEP6_9HYME</name>
<evidence type="ECO:0000256" key="1">
    <source>
        <dbReference type="SAM" id="Phobius"/>
    </source>
</evidence>
<feature type="signal peptide" evidence="2">
    <location>
        <begin position="1"/>
        <end position="18"/>
    </location>
</feature>
<organism evidence="3 4">
    <name type="scientific">Pogonomyrmex barbatus</name>
    <name type="common">red harvester ant</name>
    <dbReference type="NCBI Taxonomy" id="144034"/>
    <lineage>
        <taxon>Eukaryota</taxon>
        <taxon>Metazoa</taxon>
        <taxon>Ecdysozoa</taxon>
        <taxon>Arthropoda</taxon>
        <taxon>Hexapoda</taxon>
        <taxon>Insecta</taxon>
        <taxon>Pterygota</taxon>
        <taxon>Neoptera</taxon>
        <taxon>Endopterygota</taxon>
        <taxon>Hymenoptera</taxon>
        <taxon>Apocrita</taxon>
        <taxon>Aculeata</taxon>
        <taxon>Formicoidea</taxon>
        <taxon>Formicidae</taxon>
        <taxon>Myrmicinae</taxon>
        <taxon>Pogonomyrmex</taxon>
    </lineage>
</organism>
<dbReference type="KEGG" id="pbar:105431257"/>